<evidence type="ECO:0000259" key="2">
    <source>
        <dbReference type="Pfam" id="PF25547"/>
    </source>
</evidence>
<dbReference type="RefSeq" id="WP_349804167.1">
    <property type="nucleotide sequence ID" value="NZ_JBEGDP010000005.1"/>
</dbReference>
<feature type="domain" description="Outer membrane channel protein CpnT-like N-terminal" evidence="2">
    <location>
        <begin position="146"/>
        <end position="262"/>
    </location>
</feature>
<comment type="caution">
    <text evidence="3">The sequence shown here is derived from an EMBL/GenBank/DDBJ whole genome shotgun (WGS) entry which is preliminary data.</text>
</comment>
<organism evidence="3 4">
    <name type="scientific">Nocardioides kribbensis</name>
    <dbReference type="NCBI Taxonomy" id="305517"/>
    <lineage>
        <taxon>Bacteria</taxon>
        <taxon>Bacillati</taxon>
        <taxon>Actinomycetota</taxon>
        <taxon>Actinomycetes</taxon>
        <taxon>Propionibacteriales</taxon>
        <taxon>Nocardioidaceae</taxon>
        <taxon>Nocardioides</taxon>
    </lineage>
</organism>
<gene>
    <name evidence="3" type="ORF">V6R90_06580</name>
</gene>
<dbReference type="CDD" id="cd20684">
    <property type="entry name" value="CdiA-CT_Yk_RNaseA-like"/>
    <property type="match status" value="1"/>
</dbReference>
<evidence type="ECO:0000259" key="1">
    <source>
        <dbReference type="Pfam" id="PF18431"/>
    </source>
</evidence>
<proteinExistence type="predicted"/>
<reference evidence="3 4" key="1">
    <citation type="submission" date="2024-02" db="EMBL/GenBank/DDBJ databases">
        <title>Full genome sequence of Nocardioides kribbensis.</title>
        <authorList>
            <person name="Poletto B.L."/>
            <person name="Silva G."/>
            <person name="Galante D."/>
            <person name="Campos K.R."/>
            <person name="Santos M.B.N."/>
            <person name="Sacchi C.T."/>
        </authorList>
    </citation>
    <scope>NUCLEOTIDE SEQUENCE [LARGE SCALE GENOMIC DNA]</scope>
    <source>
        <strain evidence="3 4">O4R</strain>
    </source>
</reference>
<feature type="domain" description="Bacterial CdiA-CT RNAse A" evidence="1">
    <location>
        <begin position="365"/>
        <end position="474"/>
    </location>
</feature>
<name>A0ABV1NWQ0_9ACTN</name>
<dbReference type="Pfam" id="PF18431">
    <property type="entry name" value="RNAse_A_bac"/>
    <property type="match status" value="1"/>
</dbReference>
<evidence type="ECO:0000313" key="4">
    <source>
        <dbReference type="Proteomes" id="UP001482520"/>
    </source>
</evidence>
<dbReference type="InterPro" id="IPR057746">
    <property type="entry name" value="CpnT-like_N"/>
</dbReference>
<dbReference type="Proteomes" id="UP001482520">
    <property type="component" value="Unassembled WGS sequence"/>
</dbReference>
<protein>
    <submittedName>
        <fullName evidence="3">RNase A-like domain-containing protein</fullName>
    </submittedName>
</protein>
<evidence type="ECO:0000313" key="3">
    <source>
        <dbReference type="EMBL" id="MEQ7846939.1"/>
    </source>
</evidence>
<sequence>MRIDVDGAGFLTAEHALATGNRRCAEHLDDLTDALAGLGGMAGDDATSADFAAAYDTAAAEVVAGLGDCVTALACLGRLTATSRAEHERAEAGAVLRGVVVPGAVVAPDGEVSPAGGPGDLGWVGAMPSPPPTALGGDWSAVPTGLGWVIDLIQGFAWPSADVGDLRAAGATWVDCARAVADLTADCDAAVRGLGGELSPEIPLAVDACQEVSDQLAAIAEEAYGLGRACEQYADQVESHRAEVVALVVQLLAETVVIQGAGMLLNSVTGGGGTVGATALTGTRVAAITPDVLAVAARLRAANEVLAASVRNASVRVTIARGRLEKFRYARSGGLSDEAGQIRVIAPRPWDRGPGWLRTHEVRGSHTIERHVGRSTDWLQGRLDREPTRSMVGSFDDLPTSEAILDRVLSEHSASIDDWLRGGDATWTYRGVMDDVSGTVLHRGGLLERVRGLRIVLRRDPEMPQGFRILTAFPEP</sequence>
<keyword evidence="4" id="KW-1185">Reference proteome</keyword>
<dbReference type="Pfam" id="PF25547">
    <property type="entry name" value="WXG100_2"/>
    <property type="match status" value="1"/>
</dbReference>
<accession>A0ABV1NWQ0</accession>
<dbReference type="EMBL" id="JBEGDP010000005">
    <property type="protein sequence ID" value="MEQ7846939.1"/>
    <property type="molecule type" value="Genomic_DNA"/>
</dbReference>
<dbReference type="InterPro" id="IPR041436">
    <property type="entry name" value="RNAse_A_bac"/>
</dbReference>